<name>A0AAV6XAR5_9LAMI</name>
<feature type="compositionally biased region" description="Basic and acidic residues" evidence="9">
    <location>
        <begin position="147"/>
        <end position="169"/>
    </location>
</feature>
<evidence type="ECO:0000256" key="4">
    <source>
        <dbReference type="ARBA" id="ARBA00022927"/>
    </source>
</evidence>
<dbReference type="CDD" id="cd21442">
    <property type="entry name" value="SNARE_NTD_STX6-like"/>
    <property type="match status" value="1"/>
</dbReference>
<comment type="similarity">
    <text evidence="1">Belongs to the syntaxin family.</text>
</comment>
<evidence type="ECO:0000256" key="6">
    <source>
        <dbReference type="ARBA" id="ARBA00023034"/>
    </source>
</evidence>
<gene>
    <name evidence="11" type="ORF">BUALT_Bualt08G0041600</name>
</gene>
<proteinExistence type="inferred from homology"/>
<dbReference type="GO" id="GO:0005794">
    <property type="term" value="C:Golgi apparatus"/>
    <property type="evidence" value="ECO:0007669"/>
    <property type="project" value="UniProtKB-SubCell"/>
</dbReference>
<evidence type="ECO:0000256" key="1">
    <source>
        <dbReference type="ARBA" id="ARBA00009063"/>
    </source>
</evidence>
<evidence type="ECO:0000256" key="9">
    <source>
        <dbReference type="SAM" id="MobiDB-lite"/>
    </source>
</evidence>
<dbReference type="AlphaFoldDB" id="A0AAV6XAR5"/>
<evidence type="ECO:0000259" key="10">
    <source>
        <dbReference type="Pfam" id="PF09177"/>
    </source>
</evidence>
<evidence type="ECO:0000313" key="12">
    <source>
        <dbReference type="Proteomes" id="UP000826271"/>
    </source>
</evidence>
<feature type="region of interest" description="Disordered" evidence="9">
    <location>
        <begin position="136"/>
        <end position="170"/>
    </location>
</feature>
<keyword evidence="7" id="KW-0472">Membrane</keyword>
<keyword evidence="3" id="KW-0812">Transmembrane</keyword>
<dbReference type="GO" id="GO:0016020">
    <property type="term" value="C:membrane"/>
    <property type="evidence" value="ECO:0007669"/>
    <property type="project" value="InterPro"/>
</dbReference>
<feature type="domain" description="Syntaxin 6/10/61 N-terminal" evidence="10">
    <location>
        <begin position="11"/>
        <end position="103"/>
    </location>
</feature>
<evidence type="ECO:0000256" key="2">
    <source>
        <dbReference type="ARBA" id="ARBA00022448"/>
    </source>
</evidence>
<evidence type="ECO:0000256" key="5">
    <source>
        <dbReference type="ARBA" id="ARBA00022989"/>
    </source>
</evidence>
<dbReference type="SUPFAM" id="SSF47661">
    <property type="entry name" value="t-snare proteins"/>
    <property type="match status" value="1"/>
</dbReference>
<keyword evidence="12" id="KW-1185">Reference proteome</keyword>
<dbReference type="FunFam" id="1.20.58.90:FF:000004">
    <property type="entry name" value="Syntaxin 10"/>
    <property type="match status" value="1"/>
</dbReference>
<dbReference type="GO" id="GO:0015031">
    <property type="term" value="P:protein transport"/>
    <property type="evidence" value="ECO:0007669"/>
    <property type="project" value="UniProtKB-KW"/>
</dbReference>
<evidence type="ECO:0000313" key="11">
    <source>
        <dbReference type="EMBL" id="KAG8377521.1"/>
    </source>
</evidence>
<dbReference type="InterPro" id="IPR010989">
    <property type="entry name" value="SNARE"/>
</dbReference>
<dbReference type="InterPro" id="IPR015260">
    <property type="entry name" value="Syntaxin-6/10/61_N"/>
</dbReference>
<reference evidence="11" key="1">
    <citation type="submission" date="2019-10" db="EMBL/GenBank/DDBJ databases">
        <authorList>
            <person name="Zhang R."/>
            <person name="Pan Y."/>
            <person name="Wang J."/>
            <person name="Ma R."/>
            <person name="Yu S."/>
        </authorList>
    </citation>
    <scope>NUCLEOTIDE SEQUENCE</scope>
    <source>
        <strain evidence="11">LA-IB0</strain>
        <tissue evidence="11">Leaf</tissue>
    </source>
</reference>
<evidence type="ECO:0000256" key="8">
    <source>
        <dbReference type="ARBA" id="ARBA00037801"/>
    </source>
</evidence>
<dbReference type="Pfam" id="PF09177">
    <property type="entry name" value="STX6_10_61_N"/>
    <property type="match status" value="1"/>
</dbReference>
<keyword evidence="4" id="KW-0653">Protein transport</keyword>
<dbReference type="GO" id="GO:0048193">
    <property type="term" value="P:Golgi vesicle transport"/>
    <property type="evidence" value="ECO:0007669"/>
    <property type="project" value="InterPro"/>
</dbReference>
<keyword evidence="2" id="KW-0813">Transport</keyword>
<keyword evidence="6" id="KW-0333">Golgi apparatus</keyword>
<evidence type="ECO:0000256" key="7">
    <source>
        <dbReference type="ARBA" id="ARBA00023136"/>
    </source>
</evidence>
<protein>
    <recommendedName>
        <fullName evidence="10">Syntaxin 6/10/61 N-terminal domain-containing protein</fullName>
    </recommendedName>
</protein>
<accession>A0AAV6XAR5</accession>
<dbReference type="Gene3D" id="1.20.58.90">
    <property type="match status" value="1"/>
</dbReference>
<dbReference type="PANTHER" id="PTHR34949">
    <property type="entry name" value="OS05G0443700 PROTEIN"/>
    <property type="match status" value="1"/>
</dbReference>
<comment type="caution">
    <text evidence="11">The sequence shown here is derived from an EMBL/GenBank/DDBJ whole genome shotgun (WGS) entry which is preliminary data.</text>
</comment>
<dbReference type="EMBL" id="WHWC01000008">
    <property type="protein sequence ID" value="KAG8377521.1"/>
    <property type="molecule type" value="Genomic_DNA"/>
</dbReference>
<evidence type="ECO:0000256" key="3">
    <source>
        <dbReference type="ARBA" id="ARBA00022692"/>
    </source>
</evidence>
<comment type="subcellular location">
    <subcellularLocation>
        <location evidence="8">Golgi apparatus</location>
        <location evidence="8">trans-Golgi network membrane</location>
        <topology evidence="8">Single-pass type IV membrane protein</topology>
    </subcellularLocation>
</comment>
<dbReference type="PANTHER" id="PTHR34949:SF6">
    <property type="entry name" value="EXPRESSED PROTEIN"/>
    <property type="match status" value="1"/>
</dbReference>
<organism evidence="11 12">
    <name type="scientific">Buddleja alternifolia</name>
    <dbReference type="NCBI Taxonomy" id="168488"/>
    <lineage>
        <taxon>Eukaryota</taxon>
        <taxon>Viridiplantae</taxon>
        <taxon>Streptophyta</taxon>
        <taxon>Embryophyta</taxon>
        <taxon>Tracheophyta</taxon>
        <taxon>Spermatophyta</taxon>
        <taxon>Magnoliopsida</taxon>
        <taxon>eudicotyledons</taxon>
        <taxon>Gunneridae</taxon>
        <taxon>Pentapetalae</taxon>
        <taxon>asterids</taxon>
        <taxon>lamiids</taxon>
        <taxon>Lamiales</taxon>
        <taxon>Scrophulariaceae</taxon>
        <taxon>Buddlejeae</taxon>
        <taxon>Buddleja</taxon>
    </lineage>
</organism>
<sequence>MASTFNRWEKDPFFSAAEEVQESADRMESTYRTWIHAKRDTSGVWDLDELRRDLQTTLGTTKWQLEEFGRAVRSSYTSSSLADDAKDRHRDFIIAIENQLTKVESSLNESTVSQGKPPLPWVRLDEGERNELALFLSGPSSSSTNKTFEKVHDKDQGVENSQEAERKSINECSRSSFTSVELDLVESKEEKFKGHRRTASANADIGSWKIAVADNSFPHDSSGVQHDPPPRKIPSFSGFLNTMETSMSQLKWSKNGYKKLKLCDRHQEADTTLPRSQNLTRGMNICYEKTKSCLDGCDDYDKQLYGWIGAIQRQLQRSQYHMQYSRPVQVVFSIILLLCLLGEPAS</sequence>
<keyword evidence="5" id="KW-1133">Transmembrane helix</keyword>
<dbReference type="Proteomes" id="UP000826271">
    <property type="component" value="Unassembled WGS sequence"/>
</dbReference>